<evidence type="ECO:0000259" key="1">
    <source>
        <dbReference type="PROSITE" id="PS51819"/>
    </source>
</evidence>
<dbReference type="InterPro" id="IPR004360">
    <property type="entry name" value="Glyas_Fos-R_dOase_dom"/>
</dbReference>
<gene>
    <name evidence="2" type="ORF">ATE48_14155</name>
</gene>
<dbReference type="InterPro" id="IPR037523">
    <property type="entry name" value="VOC_core"/>
</dbReference>
<dbReference type="AlphaFoldDB" id="A0A1B1AK93"/>
<dbReference type="InParanoid" id="A0A1B1AK93"/>
<evidence type="ECO:0000313" key="3">
    <source>
        <dbReference type="Proteomes" id="UP000092498"/>
    </source>
</evidence>
<reference evidence="2 3" key="1">
    <citation type="submission" date="2015-11" db="EMBL/GenBank/DDBJ databases">
        <title>Whole-Genome Sequence of Candidatus Oderbacter manganicum from the National Park Lower Oder Valley, Germany.</title>
        <authorList>
            <person name="Braun B."/>
            <person name="Liere K."/>
            <person name="Szewzyk U."/>
        </authorList>
    </citation>
    <scope>NUCLEOTIDE SEQUENCE [LARGE SCALE GENOMIC DNA]</scope>
    <source>
        <strain evidence="2 3">OTSz_A_272</strain>
    </source>
</reference>
<dbReference type="SUPFAM" id="SSF54593">
    <property type="entry name" value="Glyoxalase/Bleomycin resistance protein/Dihydroxybiphenyl dioxygenase"/>
    <property type="match status" value="1"/>
</dbReference>
<sequence length="161" mass="17419">MSSGADPPCNSWQIDSFLSSEDALSRHILEGRMPAAISCVTIPVEDLQKSIAFYRDGLGLTIEEQDEEHAALDLDGVFLVLLERGEFGTYVERVGHRPAARGAAETIISYFTDSKGEVDAVMAQAQKAGAQIVAASDEDGVYSGYFTDPDGHTWEVLFDGD</sequence>
<dbReference type="Pfam" id="PF00903">
    <property type="entry name" value="Glyoxalase"/>
    <property type="match status" value="1"/>
</dbReference>
<feature type="domain" description="VOC" evidence="1">
    <location>
        <begin position="36"/>
        <end position="159"/>
    </location>
</feature>
<dbReference type="KEGG" id="cbot:ATE48_14155"/>
<dbReference type="EMBL" id="CP013244">
    <property type="protein sequence ID" value="ANP46977.1"/>
    <property type="molecule type" value="Genomic_DNA"/>
</dbReference>
<dbReference type="Proteomes" id="UP000092498">
    <property type="component" value="Chromosome"/>
</dbReference>
<dbReference type="Gene3D" id="3.10.180.10">
    <property type="entry name" value="2,3-Dihydroxybiphenyl 1,2-Dioxygenase, domain 1"/>
    <property type="match status" value="1"/>
</dbReference>
<protein>
    <recommendedName>
        <fullName evidence="1">VOC domain-containing protein</fullName>
    </recommendedName>
</protein>
<organism evidence="2 3">
    <name type="scientific">Candidatus Viadribacter manganicus</name>
    <dbReference type="NCBI Taxonomy" id="1759059"/>
    <lineage>
        <taxon>Bacteria</taxon>
        <taxon>Pseudomonadati</taxon>
        <taxon>Pseudomonadota</taxon>
        <taxon>Alphaproteobacteria</taxon>
        <taxon>Hyphomonadales</taxon>
        <taxon>Hyphomonadaceae</taxon>
        <taxon>Candidatus Viadribacter</taxon>
    </lineage>
</organism>
<evidence type="ECO:0000313" key="2">
    <source>
        <dbReference type="EMBL" id="ANP46977.1"/>
    </source>
</evidence>
<accession>A0A1B1AK93</accession>
<dbReference type="PROSITE" id="PS51819">
    <property type="entry name" value="VOC"/>
    <property type="match status" value="1"/>
</dbReference>
<keyword evidence="3" id="KW-1185">Reference proteome</keyword>
<dbReference type="STRING" id="1759059.ATE48_14155"/>
<proteinExistence type="predicted"/>
<dbReference type="PANTHER" id="PTHR36503:SF2">
    <property type="entry name" value="BLR2408 PROTEIN"/>
    <property type="match status" value="1"/>
</dbReference>
<dbReference type="InterPro" id="IPR029068">
    <property type="entry name" value="Glyas_Bleomycin-R_OHBP_Dase"/>
</dbReference>
<name>A0A1B1AK93_9PROT</name>
<dbReference type="PANTHER" id="PTHR36503">
    <property type="entry name" value="BLR2520 PROTEIN"/>
    <property type="match status" value="1"/>
</dbReference>